<evidence type="ECO:0000313" key="2">
    <source>
        <dbReference type="Proteomes" id="UP000054359"/>
    </source>
</evidence>
<name>A0A087U2Z7_STEMI</name>
<sequence length="38" mass="4713">MLDMLGVENNFTFKMKFRKMRNNLFSRFLRTEVSRILQ</sequence>
<evidence type="ECO:0000313" key="1">
    <source>
        <dbReference type="EMBL" id="KFM71736.1"/>
    </source>
</evidence>
<reference evidence="1 2" key="1">
    <citation type="submission" date="2013-11" db="EMBL/GenBank/DDBJ databases">
        <title>Genome sequencing of Stegodyphus mimosarum.</title>
        <authorList>
            <person name="Bechsgaard J."/>
        </authorList>
    </citation>
    <scope>NUCLEOTIDE SEQUENCE [LARGE SCALE GENOMIC DNA]</scope>
</reference>
<dbReference type="AlphaFoldDB" id="A0A087U2Z7"/>
<proteinExistence type="predicted"/>
<dbReference type="EMBL" id="KK117908">
    <property type="protein sequence ID" value="KFM71736.1"/>
    <property type="molecule type" value="Genomic_DNA"/>
</dbReference>
<dbReference type="Proteomes" id="UP000054359">
    <property type="component" value="Unassembled WGS sequence"/>
</dbReference>
<accession>A0A087U2Z7</accession>
<keyword evidence="2" id="KW-1185">Reference proteome</keyword>
<gene>
    <name evidence="1" type="ORF">X975_04070</name>
</gene>
<organism evidence="1 2">
    <name type="scientific">Stegodyphus mimosarum</name>
    <name type="common">African social velvet spider</name>
    <dbReference type="NCBI Taxonomy" id="407821"/>
    <lineage>
        <taxon>Eukaryota</taxon>
        <taxon>Metazoa</taxon>
        <taxon>Ecdysozoa</taxon>
        <taxon>Arthropoda</taxon>
        <taxon>Chelicerata</taxon>
        <taxon>Arachnida</taxon>
        <taxon>Araneae</taxon>
        <taxon>Araneomorphae</taxon>
        <taxon>Entelegynae</taxon>
        <taxon>Eresoidea</taxon>
        <taxon>Eresidae</taxon>
        <taxon>Stegodyphus</taxon>
    </lineage>
</organism>
<protein>
    <submittedName>
        <fullName evidence="1">Uncharacterized protein</fullName>
    </submittedName>
</protein>
<feature type="non-terminal residue" evidence="1">
    <location>
        <position position="38"/>
    </location>
</feature>